<evidence type="ECO:0000259" key="2">
    <source>
        <dbReference type="Pfam" id="PF13193"/>
    </source>
</evidence>
<dbReference type="AlphaFoldDB" id="A0A448I7D7"/>
<feature type="domain" description="AMP-dependent synthetase/ligase" evidence="1">
    <location>
        <begin position="9"/>
        <end position="376"/>
    </location>
</feature>
<evidence type="ECO:0000313" key="3">
    <source>
        <dbReference type="EMBL" id="VEG48431.1"/>
    </source>
</evidence>
<keyword evidence="4" id="KW-1185">Reference proteome</keyword>
<organism evidence="3 4">
    <name type="scientific">Mycolicibacterium chitae</name>
    <name type="common">Mycobacterium chitae</name>
    <dbReference type="NCBI Taxonomy" id="1792"/>
    <lineage>
        <taxon>Bacteria</taxon>
        <taxon>Bacillati</taxon>
        <taxon>Actinomycetota</taxon>
        <taxon>Actinomycetes</taxon>
        <taxon>Mycobacteriales</taxon>
        <taxon>Mycobacteriaceae</taxon>
        <taxon>Mycolicibacterium</taxon>
    </lineage>
</organism>
<feature type="domain" description="AMP-binding enzyme C-terminal" evidence="2">
    <location>
        <begin position="427"/>
        <end position="504"/>
    </location>
</feature>
<dbReference type="Pfam" id="PF13193">
    <property type="entry name" value="AMP-binding_C"/>
    <property type="match status" value="1"/>
</dbReference>
<dbReference type="RefSeq" id="WP_126334230.1">
    <property type="nucleotide sequence ID" value="NZ_AP022604.1"/>
</dbReference>
<dbReference type="Pfam" id="PF00501">
    <property type="entry name" value="AMP-binding"/>
    <property type="match status" value="1"/>
</dbReference>
<protein>
    <submittedName>
        <fullName evidence="3">Acyl-CoA synthetase</fullName>
        <ecNumber evidence="3">6.2.1.3</ecNumber>
    </submittedName>
</protein>
<dbReference type="InterPro" id="IPR000873">
    <property type="entry name" value="AMP-dep_synth/lig_dom"/>
</dbReference>
<dbReference type="GO" id="GO:0004467">
    <property type="term" value="F:long-chain fatty acid-CoA ligase activity"/>
    <property type="evidence" value="ECO:0007669"/>
    <property type="project" value="UniProtKB-EC"/>
</dbReference>
<name>A0A448I7D7_MYCCI</name>
<dbReference type="InterPro" id="IPR050237">
    <property type="entry name" value="ATP-dep_AMP-bd_enzyme"/>
</dbReference>
<dbReference type="InterPro" id="IPR042099">
    <property type="entry name" value="ANL_N_sf"/>
</dbReference>
<dbReference type="SUPFAM" id="SSF56801">
    <property type="entry name" value="Acetyl-CoA synthetase-like"/>
    <property type="match status" value="1"/>
</dbReference>
<accession>A0A448I7D7</accession>
<dbReference type="InterPro" id="IPR025110">
    <property type="entry name" value="AMP-bd_C"/>
</dbReference>
<proteinExistence type="predicted"/>
<dbReference type="EMBL" id="LR134355">
    <property type="protein sequence ID" value="VEG48431.1"/>
    <property type="molecule type" value="Genomic_DNA"/>
</dbReference>
<dbReference type="InterPro" id="IPR020845">
    <property type="entry name" value="AMP-binding_CS"/>
</dbReference>
<dbReference type="PANTHER" id="PTHR43767">
    <property type="entry name" value="LONG-CHAIN-FATTY-ACID--COA LIGASE"/>
    <property type="match status" value="1"/>
</dbReference>
<dbReference type="Proteomes" id="UP000282551">
    <property type="component" value="Chromosome"/>
</dbReference>
<dbReference type="Gene3D" id="3.30.300.30">
    <property type="match status" value="1"/>
</dbReference>
<sequence length="515" mass="55977">MTNPAEVLRRNAATAGHKAALRFEGRTQTHAELYDRAKRLANALRTHGVDAGDRVAVAADNCFETLEMLAGLTLGGYVRCPLYTHDGPERHRYLIELTEPAAIILQDKYFHTLAPVLGDCPSIRTVVVLGADVVPSAHDYEALLSAAAADELDSEPAPEDPHQIRFSAGTTGLPKGILHTLGSWMDAGDEVLADISPPLTAQDRYLAASPLTHAASVPVWPTLAAGGTIVVMPAFDAGKFLELVEQERVTLTLLVATMVQMITTHPDAGARDLSSLRAILYGASPIPETTLVAALKLWGNVMYQSYGQSEAIPVAALLPEHHVVDGTPEQRRRLRSAGRATPNSGIRILDEEDNVLPPGEIGEIVVSSPGRMKEIWRAPEVTAQRVTADGWVRTRDMGWLDSEGFLFLADRKEDMIISGGFNIWPAEVENALVEHPAVREAAVVGIPHDKWVETPHADVVLEEGAAGTVSADDLIAWTRERLGSYKKVTSVEFVEALPKTPIGKVLRREIRSRYR</sequence>
<evidence type="ECO:0000259" key="1">
    <source>
        <dbReference type="Pfam" id="PF00501"/>
    </source>
</evidence>
<gene>
    <name evidence="3" type="primary">fadD_7</name>
    <name evidence="3" type="ORF">NCTC10485_02725</name>
</gene>
<keyword evidence="3" id="KW-0436">Ligase</keyword>
<dbReference type="OrthoDB" id="9803968at2"/>
<dbReference type="Gene3D" id="3.40.50.12780">
    <property type="entry name" value="N-terminal domain of ligase-like"/>
    <property type="match status" value="1"/>
</dbReference>
<dbReference type="PANTHER" id="PTHR43767:SF7">
    <property type="entry name" value="MEDIUM_LONG-CHAIN-FATTY-ACID--COA LIGASE FADD8"/>
    <property type="match status" value="1"/>
</dbReference>
<evidence type="ECO:0000313" key="4">
    <source>
        <dbReference type="Proteomes" id="UP000282551"/>
    </source>
</evidence>
<dbReference type="PROSITE" id="PS00455">
    <property type="entry name" value="AMP_BINDING"/>
    <property type="match status" value="1"/>
</dbReference>
<reference evidence="3 4" key="1">
    <citation type="submission" date="2018-12" db="EMBL/GenBank/DDBJ databases">
        <authorList>
            <consortium name="Pathogen Informatics"/>
        </authorList>
    </citation>
    <scope>NUCLEOTIDE SEQUENCE [LARGE SCALE GENOMIC DNA]</scope>
    <source>
        <strain evidence="3 4">NCTC10485</strain>
    </source>
</reference>
<dbReference type="InterPro" id="IPR045851">
    <property type="entry name" value="AMP-bd_C_sf"/>
</dbReference>
<dbReference type="EC" id="6.2.1.3" evidence="3"/>